<gene>
    <name evidence="8" type="primary">pcmt</name>
    <name evidence="8" type="ORF">GZH46_00066</name>
</gene>
<name>A0ABQ7SD67_9ACAR</name>
<accession>A0ABQ7SD67</accession>
<dbReference type="PANTHER" id="PTHR11579:SF0">
    <property type="entry name" value="PROTEIN-L-ISOASPARTATE(D-ASPARTATE) O-METHYLTRANSFERASE"/>
    <property type="match status" value="1"/>
</dbReference>
<keyword evidence="6" id="KW-0808">Transferase</keyword>
<keyword evidence="7" id="KW-0949">S-adenosyl-L-methionine</keyword>
<comment type="subcellular location">
    <subcellularLocation>
        <location evidence="1">Cytoplasm</location>
    </subcellularLocation>
</comment>
<evidence type="ECO:0000256" key="6">
    <source>
        <dbReference type="ARBA" id="ARBA00022679"/>
    </source>
</evidence>
<dbReference type="EMBL" id="JAIFTH010000007">
    <property type="protein sequence ID" value="KAG9511359.1"/>
    <property type="molecule type" value="Genomic_DNA"/>
</dbReference>
<dbReference type="InterPro" id="IPR000682">
    <property type="entry name" value="PCMT"/>
</dbReference>
<evidence type="ECO:0000256" key="2">
    <source>
        <dbReference type="ARBA" id="ARBA00005369"/>
    </source>
</evidence>
<keyword evidence="5" id="KW-0489">Methyltransferase</keyword>
<comment type="caution">
    <text evidence="8">The sequence shown here is derived from an EMBL/GenBank/DDBJ whole genome shotgun (WGS) entry which is preliminary data.</text>
</comment>
<keyword evidence="4" id="KW-0963">Cytoplasm</keyword>
<comment type="similarity">
    <text evidence="2">Belongs to the methyltransferase superfamily. L-isoaspartyl/D-aspartyl protein methyltransferase family.</text>
</comment>
<sequence>CSGKSLKELINNLKNKGVIQSERVEDCMRRVDRANYCNSPECAYDDKPLPIGTGATISAPHMHAYALESLEKHLTDGAKVLDIGSGSGYLTACMALMVGPNGKVFGLEHIPELVERSKKNLNKDQPSLISSGRVEILLRDGRNGLPEEAPFDAIHVGAAAPELPTKLIEQLKIGGRLVTPVMMPTILDTRNQSFQIIDKTKDGIRRQHAMDVSYVPLTSSELQIKKN</sequence>
<evidence type="ECO:0000313" key="9">
    <source>
        <dbReference type="Proteomes" id="UP000825002"/>
    </source>
</evidence>
<dbReference type="SUPFAM" id="SSF53335">
    <property type="entry name" value="S-adenosyl-L-methionine-dependent methyltransferases"/>
    <property type="match status" value="1"/>
</dbReference>
<evidence type="ECO:0000256" key="3">
    <source>
        <dbReference type="ARBA" id="ARBA00011890"/>
    </source>
</evidence>
<keyword evidence="9" id="KW-1185">Reference proteome</keyword>
<organism evidence="8 9">
    <name type="scientific">Fragariocoptes setiger</name>
    <dbReference type="NCBI Taxonomy" id="1670756"/>
    <lineage>
        <taxon>Eukaryota</taxon>
        <taxon>Metazoa</taxon>
        <taxon>Ecdysozoa</taxon>
        <taxon>Arthropoda</taxon>
        <taxon>Chelicerata</taxon>
        <taxon>Arachnida</taxon>
        <taxon>Acari</taxon>
        <taxon>Acariformes</taxon>
        <taxon>Trombidiformes</taxon>
        <taxon>Prostigmata</taxon>
        <taxon>Eupodina</taxon>
        <taxon>Eriophyoidea</taxon>
        <taxon>Phytoptidae</taxon>
        <taxon>Fragariocoptes</taxon>
    </lineage>
</organism>
<dbReference type="Pfam" id="PF01135">
    <property type="entry name" value="PCMT"/>
    <property type="match status" value="1"/>
</dbReference>
<dbReference type="InterPro" id="IPR029063">
    <property type="entry name" value="SAM-dependent_MTases_sf"/>
</dbReference>
<feature type="non-terminal residue" evidence="8">
    <location>
        <position position="1"/>
    </location>
</feature>
<protein>
    <recommendedName>
        <fullName evidence="3">protein-L-isoaspartate(D-aspartate) O-methyltransferase</fullName>
        <ecNumber evidence="3">2.1.1.77</ecNumber>
    </recommendedName>
</protein>
<evidence type="ECO:0000313" key="8">
    <source>
        <dbReference type="EMBL" id="KAG9511359.1"/>
    </source>
</evidence>
<evidence type="ECO:0000256" key="1">
    <source>
        <dbReference type="ARBA" id="ARBA00004496"/>
    </source>
</evidence>
<reference evidence="8 9" key="1">
    <citation type="submission" date="2020-10" db="EMBL/GenBank/DDBJ databases">
        <authorList>
            <person name="Klimov P.B."/>
            <person name="Dyachkov S.M."/>
            <person name="Chetverikov P.E."/>
        </authorList>
    </citation>
    <scope>NUCLEOTIDE SEQUENCE [LARGE SCALE GENOMIC DNA]</scope>
    <source>
        <strain evidence="8">BMOC 18-1129-001#AD2665</strain>
        <tissue evidence="8">Entire mites</tissue>
    </source>
</reference>
<dbReference type="CDD" id="cd02440">
    <property type="entry name" value="AdoMet_MTases"/>
    <property type="match status" value="1"/>
</dbReference>
<evidence type="ECO:0000256" key="7">
    <source>
        <dbReference type="ARBA" id="ARBA00022691"/>
    </source>
</evidence>
<dbReference type="Proteomes" id="UP000825002">
    <property type="component" value="Unassembled WGS sequence"/>
</dbReference>
<dbReference type="EC" id="2.1.1.77" evidence="3"/>
<evidence type="ECO:0000256" key="5">
    <source>
        <dbReference type="ARBA" id="ARBA00022603"/>
    </source>
</evidence>
<dbReference type="PANTHER" id="PTHR11579">
    <property type="entry name" value="PROTEIN-L-ISOASPARTATE O-METHYLTRANSFERASE"/>
    <property type="match status" value="1"/>
</dbReference>
<dbReference type="NCBIfam" id="TIGR00080">
    <property type="entry name" value="pimt"/>
    <property type="match status" value="1"/>
</dbReference>
<dbReference type="Gene3D" id="3.40.50.150">
    <property type="entry name" value="Vaccinia Virus protein VP39"/>
    <property type="match status" value="1"/>
</dbReference>
<proteinExistence type="inferred from homology"/>
<evidence type="ECO:0000256" key="4">
    <source>
        <dbReference type="ARBA" id="ARBA00022490"/>
    </source>
</evidence>